<evidence type="ECO:0000313" key="1">
    <source>
        <dbReference type="EMBL" id="KTB43426.1"/>
    </source>
</evidence>
<dbReference type="SUPFAM" id="SSF52047">
    <property type="entry name" value="RNI-like"/>
    <property type="match status" value="1"/>
</dbReference>
<sequence>MSPLKTWYTSLTNALTISSMEPSESRFGGPGLVSINSMPPELLSHIFLSVDTQYCYGISTQSQLYPPYFPLRSNSTPSHLGSVCTYWRKVSLATPALWASLHIIIPGFNHSGILERVRTHLERSGSSLLSIILSGDRALSNDDLDLVSEAVVAAEPFQNLPGHLLVLCEVLRSIFHQADRITRFSLRIPGQVSTASLLLRSQHRFVTLSHLSIPLQPQESMRSLFDMLGSLSCLRSLEIFDLEPREVDRTMASKLAQITRIRIGLATLDQICTLLSFCPNVCSARVALCDSRNYHSPPNIPNLPLLHLHAFHIDIDAFTQMECVAALFTAMVVSPRLTELTVTTSPRNHAEQRAQDVLFPALQPLLTNLDTFCIEGFHLDRSKFSLLLERMPNLCHLEVVDIKRWVEEYNRAMFVGLLEDLSEWRVTPRLTTLRLSLRNWVGDNLFENMLESRVGTLHSVYLELVEGTGARLDLKRLRALQDQGLAVRVVEVARYFGLKGKIEIVGYQKEATVKK</sequence>
<name>A0A0W0G4G2_MONRR</name>
<reference evidence="1 2" key="1">
    <citation type="submission" date="2015-12" db="EMBL/GenBank/DDBJ databases">
        <title>Draft genome sequence of Moniliophthora roreri, the causal agent of frosty pod rot of cacao.</title>
        <authorList>
            <person name="Aime M.C."/>
            <person name="Diaz-Valderrama J.R."/>
            <person name="Kijpornyongpan T."/>
            <person name="Phillips-Mora W."/>
        </authorList>
    </citation>
    <scope>NUCLEOTIDE SEQUENCE [LARGE SCALE GENOMIC DNA]</scope>
    <source>
        <strain evidence="1 2">MCA 2952</strain>
    </source>
</reference>
<dbReference type="EMBL" id="LATX01001173">
    <property type="protein sequence ID" value="KTB43426.1"/>
    <property type="molecule type" value="Genomic_DNA"/>
</dbReference>
<dbReference type="Gene3D" id="3.80.10.10">
    <property type="entry name" value="Ribonuclease Inhibitor"/>
    <property type="match status" value="1"/>
</dbReference>
<dbReference type="AlphaFoldDB" id="A0A0W0G4G2"/>
<dbReference type="Proteomes" id="UP000054988">
    <property type="component" value="Unassembled WGS sequence"/>
</dbReference>
<organism evidence="1 2">
    <name type="scientific">Moniliophthora roreri</name>
    <name type="common">Frosty pod rot fungus</name>
    <name type="synonym">Monilia roreri</name>
    <dbReference type="NCBI Taxonomy" id="221103"/>
    <lineage>
        <taxon>Eukaryota</taxon>
        <taxon>Fungi</taxon>
        <taxon>Dikarya</taxon>
        <taxon>Basidiomycota</taxon>
        <taxon>Agaricomycotina</taxon>
        <taxon>Agaricomycetes</taxon>
        <taxon>Agaricomycetidae</taxon>
        <taxon>Agaricales</taxon>
        <taxon>Marasmiineae</taxon>
        <taxon>Marasmiaceae</taxon>
        <taxon>Moniliophthora</taxon>
    </lineage>
</organism>
<gene>
    <name evidence="1" type="ORF">WG66_3995</name>
</gene>
<accession>A0A0W0G4G2</accession>
<evidence type="ECO:0000313" key="2">
    <source>
        <dbReference type="Proteomes" id="UP000054988"/>
    </source>
</evidence>
<dbReference type="InterPro" id="IPR032675">
    <property type="entry name" value="LRR_dom_sf"/>
</dbReference>
<proteinExistence type="predicted"/>
<comment type="caution">
    <text evidence="1">The sequence shown here is derived from an EMBL/GenBank/DDBJ whole genome shotgun (WGS) entry which is preliminary data.</text>
</comment>
<protein>
    <submittedName>
        <fullName evidence="1">Uncharacterized protein</fullName>
    </submittedName>
</protein>